<dbReference type="Proteomes" id="UP000599312">
    <property type="component" value="Unassembled WGS sequence"/>
</dbReference>
<feature type="chain" id="PRO_5037642977" description="Porin" evidence="1">
    <location>
        <begin position="20"/>
        <end position="84"/>
    </location>
</feature>
<evidence type="ECO:0008006" key="4">
    <source>
        <dbReference type="Google" id="ProtNLM"/>
    </source>
</evidence>
<dbReference type="AlphaFoldDB" id="A0A931BWG6"/>
<keyword evidence="3" id="KW-1185">Reference proteome</keyword>
<dbReference type="RefSeq" id="WP_196272087.1">
    <property type="nucleotide sequence ID" value="NZ_JADQDO010000005.1"/>
</dbReference>
<keyword evidence="1" id="KW-0732">Signal</keyword>
<feature type="signal peptide" evidence="1">
    <location>
        <begin position="1"/>
        <end position="19"/>
    </location>
</feature>
<reference evidence="2" key="1">
    <citation type="submission" date="2020-11" db="EMBL/GenBank/DDBJ databases">
        <authorList>
            <person name="Kim M.K."/>
        </authorList>
    </citation>
    <scope>NUCLEOTIDE SEQUENCE</scope>
    <source>
        <strain evidence="2">BT350</strain>
    </source>
</reference>
<evidence type="ECO:0000256" key="1">
    <source>
        <dbReference type="SAM" id="SignalP"/>
    </source>
</evidence>
<evidence type="ECO:0000313" key="2">
    <source>
        <dbReference type="EMBL" id="MBF9234092.1"/>
    </source>
</evidence>
<protein>
    <recommendedName>
        <fullName evidence="4">Porin</fullName>
    </recommendedName>
</protein>
<organism evidence="2 3">
    <name type="scientific">Microvirga alba</name>
    <dbReference type="NCBI Taxonomy" id="2791025"/>
    <lineage>
        <taxon>Bacteria</taxon>
        <taxon>Pseudomonadati</taxon>
        <taxon>Pseudomonadota</taxon>
        <taxon>Alphaproteobacteria</taxon>
        <taxon>Hyphomicrobiales</taxon>
        <taxon>Methylobacteriaceae</taxon>
        <taxon>Microvirga</taxon>
    </lineage>
</organism>
<name>A0A931BWG6_9HYPH</name>
<evidence type="ECO:0000313" key="3">
    <source>
        <dbReference type="Proteomes" id="UP000599312"/>
    </source>
</evidence>
<dbReference type="EMBL" id="JADQDO010000005">
    <property type="protein sequence ID" value="MBF9234092.1"/>
    <property type="molecule type" value="Genomic_DNA"/>
</dbReference>
<accession>A0A931BWG6</accession>
<sequence>MKVLPVLALLLIGTGSAVAKECRMPDVPPGVRVQLPPGCKEPLKAKPQAGKQDFVRADQGFTDLGNGTKVKVGGRVRADYGFQR</sequence>
<proteinExistence type="predicted"/>
<comment type="caution">
    <text evidence="2">The sequence shown here is derived from an EMBL/GenBank/DDBJ whole genome shotgun (WGS) entry which is preliminary data.</text>
</comment>
<gene>
    <name evidence="2" type="ORF">I2H38_11940</name>
</gene>